<accession>A0A561QXD4</accession>
<sequence length="73" mass="8380">MQKISVGNTVEWTWGRSKAEGKVAEKFTHDVERRIKGKTIKRKADTEEPAFLVRQEDGDRVLKSQSELRKAHG</sequence>
<dbReference type="OrthoDB" id="283968at2"/>
<proteinExistence type="predicted"/>
<keyword evidence="3" id="KW-1185">Reference proteome</keyword>
<gene>
    <name evidence="2" type="ORF">FHW37_103876</name>
</gene>
<feature type="domain" description="Hypervirulence associated protein TUDOR" evidence="1">
    <location>
        <begin position="7"/>
        <end position="68"/>
    </location>
</feature>
<dbReference type="Proteomes" id="UP000320653">
    <property type="component" value="Unassembled WGS sequence"/>
</dbReference>
<evidence type="ECO:0000313" key="3">
    <source>
        <dbReference type="Proteomes" id="UP000320653"/>
    </source>
</evidence>
<dbReference type="Pfam" id="PF11160">
    <property type="entry name" value="Hva1_TUDOR"/>
    <property type="match status" value="1"/>
</dbReference>
<name>A0A561QXD4_9HYPH</name>
<dbReference type="AlphaFoldDB" id="A0A561QXD4"/>
<reference evidence="2 3" key="1">
    <citation type="submission" date="2019-06" db="EMBL/GenBank/DDBJ databases">
        <title>Sorghum-associated microbial communities from plants grown in Nebraska, USA.</title>
        <authorList>
            <person name="Schachtman D."/>
        </authorList>
    </citation>
    <scope>NUCLEOTIDE SEQUENCE [LARGE SCALE GENOMIC DNA]</scope>
    <source>
        <strain evidence="2 3">1225</strain>
    </source>
</reference>
<dbReference type="RefSeq" id="WP_145637828.1">
    <property type="nucleotide sequence ID" value="NZ_VIWP01000003.1"/>
</dbReference>
<comment type="caution">
    <text evidence="2">The sequence shown here is derived from an EMBL/GenBank/DDBJ whole genome shotgun (WGS) entry which is preliminary data.</text>
</comment>
<dbReference type="EMBL" id="VIWP01000003">
    <property type="protein sequence ID" value="TWF55003.1"/>
    <property type="molecule type" value="Genomic_DNA"/>
</dbReference>
<evidence type="ECO:0000313" key="2">
    <source>
        <dbReference type="EMBL" id="TWF55003.1"/>
    </source>
</evidence>
<dbReference type="InterPro" id="IPR021331">
    <property type="entry name" value="Hva1_TUDOR"/>
</dbReference>
<evidence type="ECO:0000259" key="1">
    <source>
        <dbReference type="Pfam" id="PF11160"/>
    </source>
</evidence>
<protein>
    <recommendedName>
        <fullName evidence="1">Hypervirulence associated protein TUDOR domain-containing protein</fullName>
    </recommendedName>
</protein>
<organism evidence="2 3">
    <name type="scientific">Neorhizobium alkalisoli</name>
    <dbReference type="NCBI Taxonomy" id="528178"/>
    <lineage>
        <taxon>Bacteria</taxon>
        <taxon>Pseudomonadati</taxon>
        <taxon>Pseudomonadota</taxon>
        <taxon>Alphaproteobacteria</taxon>
        <taxon>Hyphomicrobiales</taxon>
        <taxon>Rhizobiaceae</taxon>
        <taxon>Rhizobium/Agrobacterium group</taxon>
        <taxon>Neorhizobium</taxon>
    </lineage>
</organism>